<evidence type="ECO:0000313" key="4">
    <source>
        <dbReference type="Proteomes" id="UP001595916"/>
    </source>
</evidence>
<dbReference type="PROSITE" id="PS01045">
    <property type="entry name" value="SQUALEN_PHYTOEN_SYN_2"/>
    <property type="match status" value="1"/>
</dbReference>
<name>A0ABV9QNS7_9FIRM</name>
<dbReference type="EMBL" id="JBHSHL010000055">
    <property type="protein sequence ID" value="MFC4805624.1"/>
    <property type="molecule type" value="Genomic_DNA"/>
</dbReference>
<comment type="caution">
    <text evidence="3">The sequence shown here is derived from an EMBL/GenBank/DDBJ whole genome shotgun (WGS) entry which is preliminary data.</text>
</comment>
<dbReference type="SFLD" id="SFLDS00005">
    <property type="entry name" value="Isoprenoid_Synthase_Type_I"/>
    <property type="match status" value="1"/>
</dbReference>
<comment type="pathway">
    <text evidence="1">Carotenoid biosynthesis.</text>
</comment>
<dbReference type="PANTHER" id="PTHR31480">
    <property type="entry name" value="BIFUNCTIONAL LYCOPENE CYCLASE/PHYTOENE SYNTHASE"/>
    <property type="match status" value="1"/>
</dbReference>
<dbReference type="CDD" id="cd00683">
    <property type="entry name" value="Trans_IPPS_HH"/>
    <property type="match status" value="1"/>
</dbReference>
<gene>
    <name evidence="3" type="ORF">ACFO4R_11170</name>
</gene>
<reference evidence="4" key="1">
    <citation type="journal article" date="2019" name="Int. J. Syst. Evol. Microbiol.">
        <title>The Global Catalogue of Microorganisms (GCM) 10K type strain sequencing project: providing services to taxonomists for standard genome sequencing and annotation.</title>
        <authorList>
            <consortium name="The Broad Institute Genomics Platform"/>
            <consortium name="The Broad Institute Genome Sequencing Center for Infectious Disease"/>
            <person name="Wu L."/>
            <person name="Ma J."/>
        </authorList>
    </citation>
    <scope>NUCLEOTIDE SEQUENCE [LARGE SCALE GENOMIC DNA]</scope>
    <source>
        <strain evidence="4">CCUG 46385</strain>
    </source>
</reference>
<dbReference type="SFLD" id="SFLDG01018">
    <property type="entry name" value="Squalene/Phytoene_Synthase_Lik"/>
    <property type="match status" value="1"/>
</dbReference>
<dbReference type="InterPro" id="IPR044843">
    <property type="entry name" value="Trans_IPPS_bact-type"/>
</dbReference>
<dbReference type="Pfam" id="PF00494">
    <property type="entry name" value="SQS_PSY"/>
    <property type="match status" value="1"/>
</dbReference>
<dbReference type="InterPro" id="IPR019845">
    <property type="entry name" value="Squalene/phytoene_synthase_CS"/>
</dbReference>
<keyword evidence="4" id="KW-1185">Reference proteome</keyword>
<dbReference type="Gene3D" id="1.10.600.10">
    <property type="entry name" value="Farnesyl Diphosphate Synthase"/>
    <property type="match status" value="1"/>
</dbReference>
<dbReference type="InterPro" id="IPR008949">
    <property type="entry name" value="Isoprenoid_synthase_dom_sf"/>
</dbReference>
<dbReference type="SUPFAM" id="SSF48576">
    <property type="entry name" value="Terpenoid synthases"/>
    <property type="match status" value="1"/>
</dbReference>
<evidence type="ECO:0000313" key="3">
    <source>
        <dbReference type="EMBL" id="MFC4805624.1"/>
    </source>
</evidence>
<evidence type="ECO:0000256" key="1">
    <source>
        <dbReference type="ARBA" id="ARBA00004829"/>
    </source>
</evidence>
<protein>
    <submittedName>
        <fullName evidence="3">Phytoene/squalene synthase family protein</fullName>
    </submittedName>
</protein>
<dbReference type="RefSeq" id="WP_379789234.1">
    <property type="nucleotide sequence ID" value="NZ_JBHSHL010000055.1"/>
</dbReference>
<proteinExistence type="predicted"/>
<dbReference type="Proteomes" id="UP001595916">
    <property type="component" value="Unassembled WGS sequence"/>
</dbReference>
<dbReference type="InterPro" id="IPR033904">
    <property type="entry name" value="Trans_IPPS_HH"/>
</dbReference>
<dbReference type="SFLD" id="SFLDG01212">
    <property type="entry name" value="Phytoene_synthase_like"/>
    <property type="match status" value="1"/>
</dbReference>
<evidence type="ECO:0000256" key="2">
    <source>
        <dbReference type="ARBA" id="ARBA00022679"/>
    </source>
</evidence>
<dbReference type="InterPro" id="IPR002060">
    <property type="entry name" value="Squ/phyt_synthse"/>
</dbReference>
<keyword evidence="2" id="KW-0808">Transferase</keyword>
<organism evidence="3 4">
    <name type="scientific">Filifactor villosus</name>
    <dbReference type="NCBI Taxonomy" id="29374"/>
    <lineage>
        <taxon>Bacteria</taxon>
        <taxon>Bacillati</taxon>
        <taxon>Bacillota</taxon>
        <taxon>Clostridia</taxon>
        <taxon>Peptostreptococcales</taxon>
        <taxon>Filifactoraceae</taxon>
        <taxon>Filifactor</taxon>
    </lineage>
</organism>
<accession>A0ABV9QNS7</accession>
<sequence>MSLNASYRAAEGIMRERASSFYLVFQGMERSKFLDIAAIYAFCRYADDLADDSCQRGSLVEDDLDRLENKVRSLYDGEELQSWSKHEWWDAFVQTVKTRRIPIVPFLNQIEGQRSDVHFKPVETLEDLIEYCKKVAGTVGLMLAPMLRGQRADERYERICETLGVAMQITNILRDIGEDIRQRKRVYLPRMLMEHYGVSVCKIEDLSKLNRSRGRLKDAVLSVRDSEVPEEVVLLWEELAVLAERYYEEVFENLYMFDSDSLRAVTTAGVYYRAILDEVRKNRYNCFTTRCYTSMKTKKALMKQVGIYVDKHTEEGSQCGKRERAHRG</sequence>